<dbReference type="CDD" id="cd06222">
    <property type="entry name" value="RNase_H_like"/>
    <property type="match status" value="1"/>
</dbReference>
<keyword evidence="11" id="KW-1185">Reference proteome</keyword>
<dbReference type="EMBL" id="UZAU01000500">
    <property type="status" value="NOT_ANNOTATED_CDS"/>
    <property type="molecule type" value="Genomic_DNA"/>
</dbReference>
<dbReference type="InterPro" id="IPR036397">
    <property type="entry name" value="RNaseH_sf"/>
</dbReference>
<evidence type="ECO:0000259" key="9">
    <source>
        <dbReference type="PROSITE" id="PS50158"/>
    </source>
</evidence>
<dbReference type="Pfam" id="PF14111">
    <property type="entry name" value="DUF4283"/>
    <property type="match status" value="1"/>
</dbReference>
<dbReference type="GO" id="GO:0015031">
    <property type="term" value="P:protein transport"/>
    <property type="evidence" value="ECO:0007669"/>
    <property type="project" value="InterPro"/>
</dbReference>
<evidence type="ECO:0000256" key="2">
    <source>
        <dbReference type="ARBA" id="ARBA00010482"/>
    </source>
</evidence>
<dbReference type="InterPro" id="IPR043502">
    <property type="entry name" value="DNA/RNA_pol_sf"/>
</dbReference>
<dbReference type="Gramene" id="evm.model.05.1172">
    <property type="protein sequence ID" value="cds.evm.model.05.1172"/>
    <property type="gene ID" value="evm.TU.05.1172"/>
</dbReference>
<dbReference type="InterPro" id="IPR001878">
    <property type="entry name" value="Znf_CCHC"/>
</dbReference>
<sequence length="1378" mass="155305">MDPFIDRMKSIVSLTEDERSVVAITDDGAPDLNERLDLVLVVRILSPKKVWLSTLQNQMAQHWDGRFKAVISEHHSELFLITFGCIGDKIRALEKEPWHFQGHHIVLLQPSALNTITPQQMIFSPFWVQAYRLPFLSKTQSLAKALGNLIGEFIEVFQDSCFEGWGPFLRFRVRMDITKPLLRGKMISLPNIKDEFWVEFRYERHPDYCMECGRIGHVFNKCLVHLENMDNGIEFELAYRPSLKGTQTASHGNSVVHLKDIFTPDIGTFSTNHTFATYPPIPTITREARCQDITMDLSSKKAGKAIATTIVSHQPSSSFDDMDDFIDQENDNPKKTFKRQFDSLSLRKILKRCRATNSSSSSSSSIEANATQVSGSDADFAGFEDLSADSLASPLVSHLGYYGSDHRAILSIINLKSTPSEQVQNAEAILDDLLASEEQYWQQRARIDWLQSVYTSKHEMAGLVAAYFDSLFQAQTEDHWALQHVLNVIPTTVSAEHNEFLCRDFTAVDVLEALKTMNGDGSPGIDGMSALFYQHNWNIVGDLVTQAVLHVLNDGGSPEALNKTLITLIPKTKKPKSMKDFRPITLKLDMSKGFDRVEWSFIAAVMGKMGFSIRWITLILNCLQTTQLSFIINGAITGNVKPQRGLRQGDPLSPYLFLICLEGLSRLLQYEESIGCLKGLAVSKHSPSVSHLLFADDSLLFCEADDRSCGAIKRILDTYHKASGQQLNTDKSVMSFSPNTPEASKQSFQNILSMPICKWQESYLGLPAYSERDKKQLFNQIKERIWKLLNAWTDKIFSVGGKEVLLKTVIQSIPTYPMSCFKLPFKFCRELESLMSNFWWGSTSDKKKIHWKQWKFLCKSKLEGGLGFRNFIHFNQALLAKQAWRLFQNPNSLLYRVLKGRYFSRTDFLSAATYGASSLTWQGICWGRELLKKGIRLQVAEYSTPEKEWNITKLTADFSSVDVERILLLPLSHHATSDYWVWHDTGGDCYLSMLAPAGTPTSRKVWTPPPPTCLKLNVDAAFDATSNRIGFGAIIRDSTGKVMAAMSHPIDGCCRPQDMEAKGLFYSLKWARHLNFKVDMVETDSLILANALRKSTSNRSSFQDLIFDVQTQLSYLPTVCVNHVSRDGVGDNTMNRHHDPNPFDEEEVEVNPFSNGVSKARVPPAASDSLGYGQKHDATVDIPLDTMNDSNSKAKELATWEADLKKREKDIKRREDAISKAGVPIDDKNWPPFFPIIHHDIPNEIPAHAQKLQYLAFASWLGIVLCLVFNVLAVIVCWVRGGGVKIFFLATIYALLGCPLSYVLWYRPLYRAMRTDSALKFSWFFLFYLIHIGFCIFAAIAPPIVFHGKSLTGILAAIDVFSDHVLVGAVGVCMLVII</sequence>
<dbReference type="InterPro" id="IPR002156">
    <property type="entry name" value="RNaseH_domain"/>
</dbReference>
<keyword evidence="6 8" id="KW-0968">Cytoplasmic vesicle</keyword>
<proteinExistence type="inferred from homology"/>
<feature type="transmembrane region" description="Helical" evidence="8">
    <location>
        <begin position="1254"/>
        <end position="1279"/>
    </location>
</feature>
<evidence type="ECO:0000256" key="6">
    <source>
        <dbReference type="ARBA" id="ARBA00023329"/>
    </source>
</evidence>
<reference evidence="10" key="2">
    <citation type="submission" date="2021-03" db="UniProtKB">
        <authorList>
            <consortium name="EnsemblPlants"/>
        </authorList>
    </citation>
    <scope>IDENTIFICATION</scope>
</reference>
<dbReference type="EnsemblPlants" id="evm.model.05.1172">
    <property type="protein sequence ID" value="cds.evm.model.05.1172"/>
    <property type="gene ID" value="evm.TU.05.1172"/>
</dbReference>
<evidence type="ECO:0000313" key="10">
    <source>
        <dbReference type="EnsemblPlants" id="cds.evm.model.05.1172"/>
    </source>
</evidence>
<dbReference type="Pfam" id="PF04144">
    <property type="entry name" value="SCAMP"/>
    <property type="match status" value="1"/>
</dbReference>
<dbReference type="PANTHER" id="PTHR10687:SF2">
    <property type="entry name" value="SECRETORY CARRIER-ASSOCIATED MEMBRANE PROTEIN"/>
    <property type="match status" value="1"/>
</dbReference>
<dbReference type="PANTHER" id="PTHR10687">
    <property type="entry name" value="SECRETORY CARRIER-ASSOCIATED MEMBRANE PROTEIN SCAMP"/>
    <property type="match status" value="1"/>
</dbReference>
<keyword evidence="3 8" id="KW-0812">Transmembrane</keyword>
<comment type="function">
    <text evidence="1 8">Probably involved in membrane trafficking.</text>
</comment>
<organism evidence="10 11">
    <name type="scientific">Cannabis sativa</name>
    <name type="common">Hemp</name>
    <name type="synonym">Marijuana</name>
    <dbReference type="NCBI Taxonomy" id="3483"/>
    <lineage>
        <taxon>Eukaryota</taxon>
        <taxon>Viridiplantae</taxon>
        <taxon>Streptophyta</taxon>
        <taxon>Embryophyta</taxon>
        <taxon>Tracheophyta</taxon>
        <taxon>Spermatophyta</taxon>
        <taxon>Magnoliopsida</taxon>
        <taxon>eudicotyledons</taxon>
        <taxon>Gunneridae</taxon>
        <taxon>Pentapetalae</taxon>
        <taxon>rosids</taxon>
        <taxon>fabids</taxon>
        <taxon>Rosales</taxon>
        <taxon>Cannabaceae</taxon>
        <taxon>Cannabis</taxon>
    </lineage>
</organism>
<evidence type="ECO:0000256" key="7">
    <source>
        <dbReference type="PROSITE-ProRule" id="PRU00047"/>
    </source>
</evidence>
<evidence type="ECO:0000313" key="11">
    <source>
        <dbReference type="Proteomes" id="UP000596661"/>
    </source>
</evidence>
<dbReference type="GO" id="GO:0032588">
    <property type="term" value="C:trans-Golgi network membrane"/>
    <property type="evidence" value="ECO:0007669"/>
    <property type="project" value="TreeGrafter"/>
</dbReference>
<protein>
    <recommendedName>
        <fullName evidence="8">Secretory carrier-associated membrane protein</fullName>
        <shortName evidence="8">Secretory carrier membrane protein</shortName>
    </recommendedName>
</protein>
<dbReference type="Proteomes" id="UP000596661">
    <property type="component" value="Chromosome 5"/>
</dbReference>
<dbReference type="GO" id="GO:0005886">
    <property type="term" value="C:plasma membrane"/>
    <property type="evidence" value="ECO:0007669"/>
    <property type="project" value="UniProtKB-SubCell"/>
</dbReference>
<keyword evidence="7" id="KW-0479">Metal-binding</keyword>
<feature type="transmembrane region" description="Helical" evidence="8">
    <location>
        <begin position="1286"/>
        <end position="1305"/>
    </location>
</feature>
<evidence type="ECO:0000256" key="5">
    <source>
        <dbReference type="ARBA" id="ARBA00023136"/>
    </source>
</evidence>
<feature type="transmembrane region" description="Helical" evidence="8">
    <location>
        <begin position="1325"/>
        <end position="1346"/>
    </location>
</feature>
<dbReference type="Pfam" id="PF14392">
    <property type="entry name" value="zf-CCHC_4"/>
    <property type="match status" value="1"/>
</dbReference>
<keyword evidence="7" id="KW-0862">Zinc</keyword>
<dbReference type="SUPFAM" id="SSF53098">
    <property type="entry name" value="Ribonuclease H-like"/>
    <property type="match status" value="1"/>
</dbReference>
<dbReference type="CDD" id="cd01650">
    <property type="entry name" value="RT_nLTR_like"/>
    <property type="match status" value="1"/>
</dbReference>
<evidence type="ECO:0000256" key="1">
    <source>
        <dbReference type="ARBA" id="ARBA00004003"/>
    </source>
</evidence>
<keyword evidence="4 8" id="KW-1133">Transmembrane helix</keyword>
<reference evidence="10" key="1">
    <citation type="submission" date="2018-11" db="EMBL/GenBank/DDBJ databases">
        <authorList>
            <person name="Grassa J C."/>
        </authorList>
    </citation>
    <scope>NUCLEOTIDE SEQUENCE [LARGE SCALE GENOMIC DNA]</scope>
</reference>
<dbReference type="GO" id="GO:0055038">
    <property type="term" value="C:recycling endosome membrane"/>
    <property type="evidence" value="ECO:0007669"/>
    <property type="project" value="TreeGrafter"/>
</dbReference>
<comment type="caution">
    <text evidence="8">Lacks conserved residue(s) required for the propagation of feature annotation.</text>
</comment>
<dbReference type="InterPro" id="IPR044730">
    <property type="entry name" value="RNase_H-like_dom_plant"/>
</dbReference>
<dbReference type="InterPro" id="IPR000477">
    <property type="entry name" value="RT_dom"/>
</dbReference>
<dbReference type="PROSITE" id="PS50158">
    <property type="entry name" value="ZF_CCHC"/>
    <property type="match status" value="1"/>
</dbReference>
<dbReference type="GO" id="GO:0008270">
    <property type="term" value="F:zinc ion binding"/>
    <property type="evidence" value="ECO:0007669"/>
    <property type="project" value="UniProtKB-KW"/>
</dbReference>
<evidence type="ECO:0000256" key="8">
    <source>
        <dbReference type="RuleBase" id="RU363122"/>
    </source>
</evidence>
<comment type="subcellular location">
    <subcellularLocation>
        <location evidence="8">Cell membrane</location>
        <topology evidence="8">Multi-pass membrane protein</topology>
    </subcellularLocation>
    <subcellularLocation>
        <location evidence="8">Cytoplasmic vesicle</location>
        <location evidence="8">Secretory vesicle membrane</location>
        <topology evidence="8">Multi-pass membrane protein</topology>
    </subcellularLocation>
</comment>
<dbReference type="Pfam" id="PF00078">
    <property type="entry name" value="RVT_1"/>
    <property type="match status" value="1"/>
</dbReference>
<dbReference type="InterPro" id="IPR007273">
    <property type="entry name" value="SCAMP"/>
</dbReference>
<keyword evidence="5 8" id="KW-0472">Membrane</keyword>
<keyword evidence="8" id="KW-1003">Cell membrane</keyword>
<evidence type="ECO:0000256" key="4">
    <source>
        <dbReference type="ARBA" id="ARBA00022989"/>
    </source>
</evidence>
<keyword evidence="7" id="KW-0863">Zinc-finger</keyword>
<dbReference type="InterPro" id="IPR025558">
    <property type="entry name" value="DUF4283"/>
</dbReference>
<dbReference type="GO" id="GO:0030658">
    <property type="term" value="C:transport vesicle membrane"/>
    <property type="evidence" value="ECO:0007669"/>
    <property type="project" value="UniProtKB-SubCell"/>
</dbReference>
<comment type="similarity">
    <text evidence="2 8">Belongs to the SCAMP family.</text>
</comment>
<dbReference type="InterPro" id="IPR025836">
    <property type="entry name" value="Zn_knuckle_CX2CX4HX4C"/>
</dbReference>
<dbReference type="Pfam" id="PF13456">
    <property type="entry name" value="RVT_3"/>
    <property type="match status" value="1"/>
</dbReference>
<dbReference type="GO" id="GO:0003676">
    <property type="term" value="F:nucleic acid binding"/>
    <property type="evidence" value="ECO:0007669"/>
    <property type="project" value="InterPro"/>
</dbReference>
<dbReference type="GO" id="GO:0004523">
    <property type="term" value="F:RNA-DNA hybrid ribonuclease activity"/>
    <property type="evidence" value="ECO:0007669"/>
    <property type="project" value="InterPro"/>
</dbReference>
<evidence type="ECO:0000256" key="3">
    <source>
        <dbReference type="ARBA" id="ARBA00022692"/>
    </source>
</evidence>
<keyword evidence="8" id="KW-0813">Transport</keyword>
<name>A0A803PKA4_CANSA</name>
<feature type="domain" description="CCHC-type" evidence="9">
    <location>
        <begin position="209"/>
        <end position="222"/>
    </location>
</feature>
<dbReference type="Gene3D" id="3.30.420.10">
    <property type="entry name" value="Ribonuclease H-like superfamily/Ribonuclease H"/>
    <property type="match status" value="1"/>
</dbReference>
<dbReference type="InterPro" id="IPR012337">
    <property type="entry name" value="RNaseH-like_sf"/>
</dbReference>
<dbReference type="SUPFAM" id="SSF56672">
    <property type="entry name" value="DNA/RNA polymerases"/>
    <property type="match status" value="1"/>
</dbReference>
<accession>A0A803PKA4</accession>